<dbReference type="Proteomes" id="UP000184304">
    <property type="component" value="Unassembled WGS sequence"/>
</dbReference>
<feature type="non-terminal residue" evidence="1">
    <location>
        <position position="1"/>
    </location>
</feature>
<proteinExistence type="predicted"/>
<dbReference type="EMBL" id="KV878180">
    <property type="protein sequence ID" value="OJI87988.1"/>
    <property type="molecule type" value="Genomic_DNA"/>
</dbReference>
<organism evidence="1 2">
    <name type="scientific">Aspergillus tubingensis (strain CBS 134.48)</name>
    <dbReference type="NCBI Taxonomy" id="767770"/>
    <lineage>
        <taxon>Eukaryota</taxon>
        <taxon>Fungi</taxon>
        <taxon>Dikarya</taxon>
        <taxon>Ascomycota</taxon>
        <taxon>Pezizomycotina</taxon>
        <taxon>Eurotiomycetes</taxon>
        <taxon>Eurotiomycetidae</taxon>
        <taxon>Eurotiales</taxon>
        <taxon>Aspergillaceae</taxon>
        <taxon>Aspergillus</taxon>
        <taxon>Aspergillus subgen. Circumdati</taxon>
    </lineage>
</organism>
<protein>
    <submittedName>
        <fullName evidence="1">Uncharacterized protein</fullName>
    </submittedName>
</protein>
<dbReference type="AlphaFoldDB" id="A0A1L9NFC3"/>
<evidence type="ECO:0000313" key="2">
    <source>
        <dbReference type="Proteomes" id="UP000184304"/>
    </source>
</evidence>
<sequence length="82" mass="8927">FPLRQSPHPVFCRERLVDSWSTLVPIPRRNTMSFGISSLACRLGAEFSRSVRVYRNAIDVVGPAKDGGLHAGFSGGVKRGGQ</sequence>
<dbReference type="VEuPathDB" id="FungiDB:ASPTUDRAFT_136466"/>
<evidence type="ECO:0000313" key="1">
    <source>
        <dbReference type="EMBL" id="OJI87988.1"/>
    </source>
</evidence>
<name>A0A1L9NFC3_ASPTC</name>
<reference evidence="2" key="1">
    <citation type="journal article" date="2017" name="Genome Biol.">
        <title>Comparative genomics reveals high biological diversity and specific adaptations in the industrially and medically important fungal genus Aspergillus.</title>
        <authorList>
            <person name="de Vries R.P."/>
            <person name="Riley R."/>
            <person name="Wiebenga A."/>
            <person name="Aguilar-Osorio G."/>
            <person name="Amillis S."/>
            <person name="Uchima C.A."/>
            <person name="Anderluh G."/>
            <person name="Asadollahi M."/>
            <person name="Askin M."/>
            <person name="Barry K."/>
            <person name="Battaglia E."/>
            <person name="Bayram O."/>
            <person name="Benocci T."/>
            <person name="Braus-Stromeyer S.A."/>
            <person name="Caldana C."/>
            <person name="Canovas D."/>
            <person name="Cerqueira G.C."/>
            <person name="Chen F."/>
            <person name="Chen W."/>
            <person name="Choi C."/>
            <person name="Clum A."/>
            <person name="Dos Santos R.A."/>
            <person name="Damasio A.R."/>
            <person name="Diallinas G."/>
            <person name="Emri T."/>
            <person name="Fekete E."/>
            <person name="Flipphi M."/>
            <person name="Freyberg S."/>
            <person name="Gallo A."/>
            <person name="Gournas C."/>
            <person name="Habgood R."/>
            <person name="Hainaut M."/>
            <person name="Harispe M.L."/>
            <person name="Henrissat B."/>
            <person name="Hilden K.S."/>
            <person name="Hope R."/>
            <person name="Hossain A."/>
            <person name="Karabika E."/>
            <person name="Karaffa L."/>
            <person name="Karanyi Z."/>
            <person name="Krasevec N."/>
            <person name="Kuo A."/>
            <person name="Kusch H."/>
            <person name="LaButti K."/>
            <person name="Lagendijk E.L."/>
            <person name="Lapidus A."/>
            <person name="Levasseur A."/>
            <person name="Lindquist E."/>
            <person name="Lipzen A."/>
            <person name="Logrieco A.F."/>
            <person name="MacCabe A."/>
            <person name="Maekelae M.R."/>
            <person name="Malavazi I."/>
            <person name="Melin P."/>
            <person name="Meyer V."/>
            <person name="Mielnichuk N."/>
            <person name="Miskei M."/>
            <person name="Molnar A.P."/>
            <person name="Mule G."/>
            <person name="Ngan C.Y."/>
            <person name="Orejas M."/>
            <person name="Orosz E."/>
            <person name="Ouedraogo J.P."/>
            <person name="Overkamp K.M."/>
            <person name="Park H.-S."/>
            <person name="Perrone G."/>
            <person name="Piumi F."/>
            <person name="Punt P.J."/>
            <person name="Ram A.F."/>
            <person name="Ramon A."/>
            <person name="Rauscher S."/>
            <person name="Record E."/>
            <person name="Riano-Pachon D.M."/>
            <person name="Robert V."/>
            <person name="Roehrig J."/>
            <person name="Ruller R."/>
            <person name="Salamov A."/>
            <person name="Salih N.S."/>
            <person name="Samson R.A."/>
            <person name="Sandor E."/>
            <person name="Sanguinetti M."/>
            <person name="Schuetze T."/>
            <person name="Sepcic K."/>
            <person name="Shelest E."/>
            <person name="Sherlock G."/>
            <person name="Sophianopoulou V."/>
            <person name="Squina F.M."/>
            <person name="Sun H."/>
            <person name="Susca A."/>
            <person name="Todd R.B."/>
            <person name="Tsang A."/>
            <person name="Unkles S.E."/>
            <person name="van de Wiele N."/>
            <person name="van Rossen-Uffink D."/>
            <person name="Oliveira J.V."/>
            <person name="Vesth T.C."/>
            <person name="Visser J."/>
            <person name="Yu J.-H."/>
            <person name="Zhou M."/>
            <person name="Andersen M.R."/>
            <person name="Archer D.B."/>
            <person name="Baker S.E."/>
            <person name="Benoit I."/>
            <person name="Brakhage A.A."/>
            <person name="Braus G.H."/>
            <person name="Fischer R."/>
            <person name="Frisvad J.C."/>
            <person name="Goldman G.H."/>
            <person name="Houbraken J."/>
            <person name="Oakley B."/>
            <person name="Pocsi I."/>
            <person name="Scazzocchio C."/>
            <person name="Seiboth B."/>
            <person name="vanKuyk P.A."/>
            <person name="Wortman J."/>
            <person name="Dyer P.S."/>
            <person name="Grigoriev I.V."/>
        </authorList>
    </citation>
    <scope>NUCLEOTIDE SEQUENCE [LARGE SCALE GENOMIC DNA]</scope>
    <source>
        <strain evidence="2">CBS 134.48</strain>
    </source>
</reference>
<gene>
    <name evidence="1" type="ORF">ASPTUDRAFT_136466</name>
</gene>
<keyword evidence="2" id="KW-1185">Reference proteome</keyword>
<accession>A0A1L9NFC3</accession>